<reference evidence="2 3" key="1">
    <citation type="submission" date="2009-12" db="EMBL/GenBank/DDBJ databases">
        <title>The draft genome of Batrachochytrium dendrobatidis.</title>
        <authorList>
            <consortium name="US DOE Joint Genome Institute (JGI-PGF)"/>
            <person name="Kuo A."/>
            <person name="Salamov A."/>
            <person name="Schmutz J."/>
            <person name="Lucas S."/>
            <person name="Pitluck S."/>
            <person name="Rosenblum E."/>
            <person name="Stajich J."/>
            <person name="Eisen M."/>
            <person name="Grigoriev I.V."/>
        </authorList>
    </citation>
    <scope>NUCLEOTIDE SEQUENCE [LARGE SCALE GENOMIC DNA]</scope>
    <source>
        <strain evidence="3">JAM81 / FGSC 10211</strain>
    </source>
</reference>
<dbReference type="HOGENOM" id="CLU_1283029_0_0_1"/>
<dbReference type="RefSeq" id="XP_006675331.1">
    <property type="nucleotide sequence ID" value="XM_006675268.1"/>
</dbReference>
<dbReference type="GO" id="GO:0019888">
    <property type="term" value="F:protein phosphatase regulator activity"/>
    <property type="evidence" value="ECO:0000318"/>
    <property type="project" value="GO_Central"/>
</dbReference>
<evidence type="ECO:0000313" key="3">
    <source>
        <dbReference type="Proteomes" id="UP000007241"/>
    </source>
</evidence>
<dbReference type="OMA" id="DSPAHEN"/>
<dbReference type="AlphaFoldDB" id="F4NU38"/>
<dbReference type="EMBL" id="GL882879">
    <property type="protein sequence ID" value="EGF83978.1"/>
    <property type="molecule type" value="Genomic_DNA"/>
</dbReference>
<evidence type="ECO:0000313" key="2">
    <source>
        <dbReference type="EMBL" id="EGF83978.1"/>
    </source>
</evidence>
<dbReference type="STRING" id="684364.F4NU38"/>
<keyword evidence="3" id="KW-1185">Reference proteome</keyword>
<proteinExistence type="inferred from homology"/>
<dbReference type="InterPro" id="IPR015267">
    <property type="entry name" value="PPP4R2"/>
</dbReference>
<protein>
    <submittedName>
        <fullName evidence="2">Uncharacterized protein</fullName>
    </submittedName>
</protein>
<dbReference type="PANTHER" id="PTHR16487">
    <property type="entry name" value="PPP4R2-RELATED PROTEIN"/>
    <property type="match status" value="1"/>
</dbReference>
<name>F4NU38_BATDJ</name>
<dbReference type="InParanoid" id="F4NU38"/>
<dbReference type="GO" id="GO:0005634">
    <property type="term" value="C:nucleus"/>
    <property type="evidence" value="ECO:0000318"/>
    <property type="project" value="GO_Central"/>
</dbReference>
<dbReference type="Proteomes" id="UP000007241">
    <property type="component" value="Unassembled WGS sequence"/>
</dbReference>
<accession>F4NU38</accession>
<organism evidence="2 3">
    <name type="scientific">Batrachochytrium dendrobatidis (strain JAM81 / FGSC 10211)</name>
    <name type="common">Frog chytrid fungus</name>
    <dbReference type="NCBI Taxonomy" id="684364"/>
    <lineage>
        <taxon>Eukaryota</taxon>
        <taxon>Fungi</taxon>
        <taxon>Fungi incertae sedis</taxon>
        <taxon>Chytridiomycota</taxon>
        <taxon>Chytridiomycota incertae sedis</taxon>
        <taxon>Chytridiomycetes</taxon>
        <taxon>Rhizophydiales</taxon>
        <taxon>Rhizophydiales incertae sedis</taxon>
        <taxon>Batrachochytrium</taxon>
    </lineage>
</organism>
<evidence type="ECO:0000256" key="1">
    <source>
        <dbReference type="ARBA" id="ARBA00009207"/>
    </source>
</evidence>
<dbReference type="GO" id="GO:0030289">
    <property type="term" value="C:protein phosphatase 4 complex"/>
    <property type="evidence" value="ECO:0000318"/>
    <property type="project" value="GO_Central"/>
</dbReference>
<gene>
    <name evidence="2" type="ORF">BATDEDRAFT_21609</name>
</gene>
<dbReference type="PANTHER" id="PTHR16487:SF0">
    <property type="entry name" value="PROTEIN PHOSPHATASE 4 REGULATORY SUBUNIT 2-RELATED"/>
    <property type="match status" value="1"/>
</dbReference>
<sequence>MTTILEERSSETNDNHDSLLKDLDDIFFHGANTAIVKHSWELLRELVRFKVTTVIQDRIHEDQIDPASTPSIFEMEERIMEALESLSSAPFTYQRLCELIIHPRLYHKTLEKYLRAVEKVLLVASYTPDTYYTPAPLSSPAEFRVPPTDGQSHIPGPLAYSFSTTYMPVSATLPSNSAKDADVSDNADHTADRDAVCTSTVQTHSINHDDPMDTN</sequence>
<dbReference type="GeneID" id="18237699"/>
<comment type="similarity">
    <text evidence="1">Belongs to the PPP4R2 family.</text>
</comment>
<dbReference type="GO" id="GO:0005737">
    <property type="term" value="C:cytoplasm"/>
    <property type="evidence" value="ECO:0000318"/>
    <property type="project" value="GO_Central"/>
</dbReference>
<dbReference type="OrthoDB" id="341898at2759"/>
<dbReference type="Pfam" id="PF09184">
    <property type="entry name" value="PPP4R2"/>
    <property type="match status" value="1"/>
</dbReference>